<evidence type="ECO:0000256" key="18">
    <source>
        <dbReference type="RuleBase" id="RU003750"/>
    </source>
</evidence>
<feature type="binding site" evidence="17">
    <location>
        <position position="66"/>
    </location>
    <ligand>
        <name>Mg(2+)</name>
        <dbReference type="ChEBI" id="CHEBI:18420"/>
        <label>1</label>
    </ligand>
</feature>
<comment type="caution">
    <text evidence="17">Lacks conserved residue(s) required for the propagation of feature annotation.</text>
</comment>
<comment type="subcellular location">
    <subcellularLocation>
        <location evidence="1 17">Cell membrane</location>
        <topology evidence="1 17">Multi-pass membrane protein</topology>
    </subcellularLocation>
</comment>
<dbReference type="GO" id="GO:0008654">
    <property type="term" value="P:phospholipid biosynthetic process"/>
    <property type="evidence" value="ECO:0007669"/>
    <property type="project" value="UniProtKB-UniRule"/>
</dbReference>
<feature type="binding site" evidence="17">
    <location>
        <position position="70"/>
    </location>
    <ligand>
        <name>a CDP-1,2-diacyl-sn-glycerol</name>
        <dbReference type="ChEBI" id="CHEBI:58332"/>
    </ligand>
</feature>
<evidence type="ECO:0000256" key="4">
    <source>
        <dbReference type="ARBA" id="ARBA00010441"/>
    </source>
</evidence>
<comment type="subunit">
    <text evidence="5 17">Homodimer.</text>
</comment>
<keyword evidence="17" id="KW-0443">Lipid metabolism</keyword>
<dbReference type="GO" id="GO:0005886">
    <property type="term" value="C:plasma membrane"/>
    <property type="evidence" value="ECO:0007669"/>
    <property type="project" value="UniProtKB-SubCell"/>
</dbReference>
<evidence type="ECO:0000313" key="19">
    <source>
        <dbReference type="EMBL" id="MCC3297795.1"/>
    </source>
</evidence>
<evidence type="ECO:0000256" key="8">
    <source>
        <dbReference type="ARBA" id="ARBA00022692"/>
    </source>
</evidence>
<evidence type="ECO:0000256" key="7">
    <source>
        <dbReference type="ARBA" id="ARBA00022679"/>
    </source>
</evidence>
<dbReference type="Pfam" id="PF01066">
    <property type="entry name" value="CDP-OH_P_transf"/>
    <property type="match status" value="1"/>
</dbReference>
<comment type="pathway">
    <text evidence="3">Lipid metabolism.</text>
</comment>
<keyword evidence="9 17" id="KW-0479">Metal-binding</keyword>
<keyword evidence="10 17" id="KW-0460">Magnesium</keyword>
<comment type="function">
    <text evidence="17">Catalyzes the conjugation of the 1'-hydroxyl group of D-myo-inositol-3-phosphate (also named L-myo-inositol-1-phosphate) with a lipid tail of cytidine diphosphate diacylglycerol (CDP-DAG), forming phosphatidylinositol phosphate (PIP) and CMP. PIP is a precursor of phosphatidylinositol (PI) which is an essential lipid required for cell wall formation.</text>
</comment>
<comment type="pathway">
    <text evidence="2 17">Phospholipid metabolism; phosphatidylinositol phosphate biosynthesis.</text>
</comment>
<feature type="transmembrane region" description="Helical" evidence="17">
    <location>
        <begin position="53"/>
        <end position="72"/>
    </location>
</feature>
<keyword evidence="17" id="KW-0594">Phospholipid biosynthesis</keyword>
<organism evidence="19 20">
    <name type="scientific">Arthrobacter caoxuetaonis</name>
    <dbReference type="NCBI Taxonomy" id="2886935"/>
    <lineage>
        <taxon>Bacteria</taxon>
        <taxon>Bacillati</taxon>
        <taxon>Actinomycetota</taxon>
        <taxon>Actinomycetes</taxon>
        <taxon>Micrococcales</taxon>
        <taxon>Micrococcaceae</taxon>
        <taxon>Arthrobacter</taxon>
    </lineage>
</organism>
<feature type="active site" description="Proton acceptor" evidence="17">
    <location>
        <position position="91"/>
    </location>
</feature>
<evidence type="ECO:0000256" key="14">
    <source>
        <dbReference type="ARBA" id="ARBA00024082"/>
    </source>
</evidence>
<name>A0A9X1MEM5_9MICC</name>
<keyword evidence="17" id="KW-0444">Lipid biosynthesis</keyword>
<feature type="binding site" evidence="17">
    <location>
        <position position="74"/>
    </location>
    <ligand>
        <name>a CDP-1,2-diacyl-sn-glycerol</name>
        <dbReference type="ChEBI" id="CHEBI:58332"/>
    </ligand>
</feature>
<keyword evidence="7 17" id="KW-0808">Transferase</keyword>
<keyword evidence="11 17" id="KW-1133">Transmembrane helix</keyword>
<gene>
    <name evidence="19" type="ORF">LJ757_08270</name>
</gene>
<dbReference type="EMBL" id="JAJFZV010000007">
    <property type="protein sequence ID" value="MCC3297795.1"/>
    <property type="molecule type" value="Genomic_DNA"/>
</dbReference>
<evidence type="ECO:0000256" key="12">
    <source>
        <dbReference type="ARBA" id="ARBA00023136"/>
    </source>
</evidence>
<feature type="binding site" evidence="17">
    <location>
        <position position="87"/>
    </location>
    <ligand>
        <name>Mg(2+)</name>
        <dbReference type="ChEBI" id="CHEBI:18420"/>
        <label>1</label>
    </ligand>
</feature>
<dbReference type="PROSITE" id="PS00379">
    <property type="entry name" value="CDP_ALCOHOL_P_TRANSF"/>
    <property type="match status" value="1"/>
</dbReference>
<proteinExistence type="inferred from homology"/>
<evidence type="ECO:0000256" key="17">
    <source>
        <dbReference type="HAMAP-Rule" id="MF_02241"/>
    </source>
</evidence>
<evidence type="ECO:0000256" key="15">
    <source>
        <dbReference type="ARBA" id="ARBA00033137"/>
    </source>
</evidence>
<accession>A0A9X1MEM5</accession>
<keyword evidence="20" id="KW-1185">Reference proteome</keyword>
<feature type="binding site" evidence="17">
    <location>
        <begin position="29"/>
        <end position="32"/>
    </location>
    <ligand>
        <name>a CDP-1,2-diacyl-sn-glycerol</name>
        <dbReference type="ChEBI" id="CHEBI:58332"/>
    </ligand>
</feature>
<dbReference type="InterPro" id="IPR048254">
    <property type="entry name" value="CDP_ALCOHOL_P_TRANSF_CS"/>
</dbReference>
<feature type="binding site" evidence="17">
    <location>
        <position position="87"/>
    </location>
    <ligand>
        <name>Mg(2+)</name>
        <dbReference type="ChEBI" id="CHEBI:18420"/>
        <label>2</label>
    </ligand>
</feature>
<dbReference type="NCBIfam" id="NF045883">
    <property type="entry name" value="PIPSynth"/>
    <property type="match status" value="1"/>
</dbReference>
<keyword evidence="6 17" id="KW-1003">Cell membrane</keyword>
<feature type="binding site" evidence="17">
    <location>
        <position position="91"/>
    </location>
    <ligand>
        <name>Mg(2+)</name>
        <dbReference type="ChEBI" id="CHEBI:18420"/>
        <label>2</label>
    </ligand>
</feature>
<dbReference type="GO" id="GO:0016780">
    <property type="term" value="F:phosphotransferase activity, for other substituted phosphate groups"/>
    <property type="evidence" value="ECO:0007669"/>
    <property type="project" value="UniProtKB-UniRule"/>
</dbReference>
<comment type="similarity">
    <text evidence="4 17 18">Belongs to the CDP-alcohol phosphatidyltransferase class-I family.</text>
</comment>
<dbReference type="InterPro" id="IPR000462">
    <property type="entry name" value="CDP-OH_P_trans"/>
</dbReference>
<dbReference type="RefSeq" id="WP_227895671.1">
    <property type="nucleotide sequence ID" value="NZ_CP099466.1"/>
</dbReference>
<evidence type="ECO:0000256" key="16">
    <source>
        <dbReference type="ARBA" id="ARBA00048865"/>
    </source>
</evidence>
<feature type="transmembrane region" description="Helical" evidence="17">
    <location>
        <begin position="114"/>
        <end position="133"/>
    </location>
</feature>
<evidence type="ECO:0000256" key="11">
    <source>
        <dbReference type="ARBA" id="ARBA00022989"/>
    </source>
</evidence>
<protein>
    <recommendedName>
        <fullName evidence="14 17">Phosphatidylinositol phosphate synthase</fullName>
        <shortName evidence="17">PIP synthase</shortName>
        <ecNumber evidence="17">2.7.8.-</ecNumber>
    </recommendedName>
    <alternativeName>
        <fullName evidence="15 17">CDP-diacylglycerol--D-myo-inositol-3-phosphate 3-phosphatidyltransferase</fullName>
    </alternativeName>
</protein>
<keyword evidence="17" id="KW-1208">Phospholipid metabolism</keyword>
<comment type="cofactor">
    <cofactor evidence="17">
        <name>Mg(2+)</name>
        <dbReference type="ChEBI" id="CHEBI:18420"/>
    </cofactor>
    <text evidence="17">Contains a di-nuclear catalytic Mg(2+) center.</text>
</comment>
<keyword evidence="12 17" id="KW-0472">Membrane</keyword>
<evidence type="ECO:0000256" key="6">
    <source>
        <dbReference type="ARBA" id="ARBA00022475"/>
    </source>
</evidence>
<dbReference type="InterPro" id="IPR044268">
    <property type="entry name" value="PIP_synthase_PgsA1"/>
</dbReference>
<evidence type="ECO:0000256" key="3">
    <source>
        <dbReference type="ARBA" id="ARBA00005189"/>
    </source>
</evidence>
<feature type="transmembrane region" description="Helical" evidence="17">
    <location>
        <begin position="154"/>
        <end position="180"/>
    </location>
</feature>
<evidence type="ECO:0000256" key="1">
    <source>
        <dbReference type="ARBA" id="ARBA00004651"/>
    </source>
</evidence>
<reference evidence="19" key="1">
    <citation type="submission" date="2021-10" db="EMBL/GenBank/DDBJ databases">
        <title>Novel species in genus Arthrobacter.</title>
        <authorList>
            <person name="Liu Y."/>
        </authorList>
    </citation>
    <scope>NUCLEOTIDE SEQUENCE</scope>
    <source>
        <strain evidence="19">Zg-Y453</strain>
    </source>
</reference>
<feature type="binding site" evidence="17">
    <location>
        <position position="66"/>
    </location>
    <ligand>
        <name>Mg(2+)</name>
        <dbReference type="ChEBI" id="CHEBI:18420"/>
        <label>2</label>
    </ligand>
</feature>
<evidence type="ECO:0000256" key="13">
    <source>
        <dbReference type="ARBA" id="ARBA00023935"/>
    </source>
</evidence>
<dbReference type="GO" id="GO:0000287">
    <property type="term" value="F:magnesium ion binding"/>
    <property type="evidence" value="ECO:0007669"/>
    <property type="project" value="UniProtKB-UniRule"/>
</dbReference>
<evidence type="ECO:0000256" key="2">
    <source>
        <dbReference type="ARBA" id="ARBA00004805"/>
    </source>
</evidence>
<comment type="catalytic activity">
    <reaction evidence="13 17">
        <text>1,2-di-(9Z-octadecenoyl)-sn-glycero-3-cytidine-5'-diphosphate + 1D-myo-inositol 3-phosphate = 1,2-di-(9Z-octadecenoyl)-sn-glycero-3-phospho-(1D-myo-inositol-3-phosphate) + CMP + H(+)</text>
        <dbReference type="Rhea" id="RHEA:61216"/>
        <dbReference type="ChEBI" id="CHEBI:15378"/>
        <dbReference type="ChEBI" id="CHEBI:58401"/>
        <dbReference type="ChEBI" id="CHEBI:60377"/>
        <dbReference type="ChEBI" id="CHEBI:85356"/>
        <dbReference type="ChEBI" id="CHEBI:144472"/>
    </reaction>
</comment>
<evidence type="ECO:0000256" key="5">
    <source>
        <dbReference type="ARBA" id="ARBA00011738"/>
    </source>
</evidence>
<comment type="caution">
    <text evidence="19">The sequence shown here is derived from an EMBL/GenBank/DDBJ whole genome shotgun (WGS) entry which is preliminary data.</text>
</comment>
<evidence type="ECO:0000256" key="9">
    <source>
        <dbReference type="ARBA" id="ARBA00022723"/>
    </source>
</evidence>
<evidence type="ECO:0000313" key="20">
    <source>
        <dbReference type="Proteomes" id="UP001139158"/>
    </source>
</evidence>
<dbReference type="Gene3D" id="1.20.120.1760">
    <property type="match status" value="1"/>
</dbReference>
<feature type="binding site" evidence="17">
    <location>
        <position position="69"/>
    </location>
    <ligand>
        <name>Mg(2+)</name>
        <dbReference type="ChEBI" id="CHEBI:18420"/>
        <label>1</label>
    </ligand>
</feature>
<evidence type="ECO:0000256" key="10">
    <source>
        <dbReference type="ARBA" id="ARBA00022842"/>
    </source>
</evidence>
<dbReference type="InterPro" id="IPR043130">
    <property type="entry name" value="CDP-OH_PTrfase_TM_dom"/>
</dbReference>
<dbReference type="EC" id="2.7.8.-" evidence="17"/>
<keyword evidence="8 17" id="KW-0812">Transmembrane</keyword>
<sequence>MLNKYARGFFTTLFTPLATWLIRHRVSPDAVTIIGTLGVMIGGLVFYPLGQLFWGTIFILLFVFSDVIDGIMARQQERKGKWGAFLDSTLDRFADGSLFAGVSIWFFTGGDNDAIGIAALICLVLGMLVSYIRSKAESLGFDANVGLAERAERLVFLLTATGLVGLGVPELVLLVVLIALCLASGVTIFQRMSTVRRQAAAEFMGKDLGKDTQQ</sequence>
<comment type="catalytic activity">
    <reaction evidence="16 17">
        <text>a CDP-1,2-diacyl-sn-glycerol + 1D-myo-inositol 3-phosphate = a 1,2-diacyl-sn-glycero-3-phospho-(1D-myo-inositol-3-phosphate) + CMP + H(+)</text>
        <dbReference type="Rhea" id="RHEA:60504"/>
        <dbReference type="ChEBI" id="CHEBI:15378"/>
        <dbReference type="ChEBI" id="CHEBI:58088"/>
        <dbReference type="ChEBI" id="CHEBI:58332"/>
        <dbReference type="ChEBI" id="CHEBI:58401"/>
        <dbReference type="ChEBI" id="CHEBI:60377"/>
    </reaction>
</comment>
<dbReference type="HAMAP" id="MF_02241">
    <property type="entry name" value="PIP_synthase"/>
    <property type="match status" value="1"/>
</dbReference>
<dbReference type="Proteomes" id="UP001139158">
    <property type="component" value="Unassembled WGS sequence"/>
</dbReference>
<dbReference type="AlphaFoldDB" id="A0A9X1MEM5"/>
<feature type="transmembrane region" description="Helical" evidence="17">
    <location>
        <begin position="6"/>
        <end position="23"/>
    </location>
</feature>